<organism evidence="3 4">
    <name type="scientific">Tieghemostelium lacteum</name>
    <name type="common">Slime mold</name>
    <name type="synonym">Dictyostelium lacteum</name>
    <dbReference type="NCBI Taxonomy" id="361077"/>
    <lineage>
        <taxon>Eukaryota</taxon>
        <taxon>Amoebozoa</taxon>
        <taxon>Evosea</taxon>
        <taxon>Eumycetozoa</taxon>
        <taxon>Dictyostelia</taxon>
        <taxon>Dictyosteliales</taxon>
        <taxon>Raperosteliaceae</taxon>
        <taxon>Tieghemostelium</taxon>
    </lineage>
</organism>
<comment type="caution">
    <text evidence="3">The sequence shown here is derived from an EMBL/GenBank/DDBJ whole genome shotgun (WGS) entry which is preliminary data.</text>
</comment>
<feature type="chain" id="PRO_5007592889" evidence="2">
    <location>
        <begin position="20"/>
        <end position="531"/>
    </location>
</feature>
<reference evidence="3 4" key="1">
    <citation type="submission" date="2015-12" db="EMBL/GenBank/DDBJ databases">
        <title>Dictyostelia acquired genes for synthesis and detection of signals that induce cell-type specialization by lateral gene transfer from prokaryotes.</title>
        <authorList>
            <person name="Gloeckner G."/>
            <person name="Schaap P."/>
        </authorList>
    </citation>
    <scope>NUCLEOTIDE SEQUENCE [LARGE SCALE GENOMIC DNA]</scope>
    <source>
        <strain evidence="3 4">TK</strain>
    </source>
</reference>
<evidence type="ECO:0000256" key="2">
    <source>
        <dbReference type="SAM" id="SignalP"/>
    </source>
</evidence>
<evidence type="ECO:0000256" key="1">
    <source>
        <dbReference type="SAM" id="MobiDB-lite"/>
    </source>
</evidence>
<dbReference type="Proteomes" id="UP000076078">
    <property type="component" value="Unassembled WGS sequence"/>
</dbReference>
<protein>
    <submittedName>
        <fullName evidence="3">Uncharacterized protein</fullName>
    </submittedName>
</protein>
<evidence type="ECO:0000313" key="3">
    <source>
        <dbReference type="EMBL" id="KYQ88861.1"/>
    </source>
</evidence>
<dbReference type="InterPro" id="IPR041061">
    <property type="entry name" value="DAAD"/>
</dbReference>
<feature type="region of interest" description="Disordered" evidence="1">
    <location>
        <begin position="114"/>
        <end position="133"/>
    </location>
</feature>
<dbReference type="Pfam" id="PF18752">
    <property type="entry name" value="DAAD"/>
    <property type="match status" value="1"/>
</dbReference>
<feature type="signal peptide" evidence="2">
    <location>
        <begin position="1"/>
        <end position="19"/>
    </location>
</feature>
<evidence type="ECO:0000313" key="4">
    <source>
        <dbReference type="Proteomes" id="UP000076078"/>
    </source>
</evidence>
<accession>A0A151Z4J1</accession>
<feature type="compositionally biased region" description="Pro residues" evidence="1">
    <location>
        <begin position="123"/>
        <end position="133"/>
    </location>
</feature>
<keyword evidence="4" id="KW-1185">Reference proteome</keyword>
<sequence length="531" mass="61404">MKIITLLVFYLLSIQQVLSAVDQANNVFGLNAPMFNQMNRQWGMITFQKLPKQTFTLGDSCTTRREPKNPKKESFGFTHMVGFLDDNTCYADDKLFNGLFDPWNIFGQPAEIPEPLSEATSQPEPPVKAAPPTPLFSVATPSKAKKVKILSLVDSYTLSQIDNVLPPPTNNRGKSSGGPIDEPPAKFAKSRYSVFRDKLKFAVQSYSGYKQDSARTLYLHSEIQLINAIAHSDGGIEKLTDIYQPLYLFSYHFPCFYCTDTLTHLNRDMNSYIYYTYQWDKDDVHWQNQEKFFRKNWIMVPTPPDPILADKDYKDPLIPHFDTKRTKFGDYNVSFNDNLKDFLCHENRGFLKRDGFVNCKSNVDYFLSKIIPDAMSKASDERKIMDNHTAWDDYMTKNLKIGPNTREIIRSALAYVQLMNCARAKTQQRQGDFKVYHKTATPLEYLPSDLAPPKCREKYTGSFCEKFEDKEINVKLDYKFIFIQPAWDSNCYKSQFPGNEYQTHQRDYFKTLSRYHEGLFVQIDESSSAPK</sequence>
<dbReference type="InParanoid" id="A0A151Z4J1"/>
<proteinExistence type="predicted"/>
<gene>
    <name evidence="3" type="ORF">DLAC_10665</name>
</gene>
<name>A0A151Z4J1_TIELA</name>
<dbReference type="AlphaFoldDB" id="A0A151Z4J1"/>
<dbReference type="EMBL" id="LODT01000047">
    <property type="protein sequence ID" value="KYQ88861.1"/>
    <property type="molecule type" value="Genomic_DNA"/>
</dbReference>
<keyword evidence="2" id="KW-0732">Signal</keyword>